<proteinExistence type="predicted"/>
<protein>
    <submittedName>
        <fullName evidence="4">Phthiocerol/phenolphthiocerol synthesis polyketide synthase type I PpsA</fullName>
        <ecNumber evidence="4">2.3.1.41</ecNumber>
    </submittedName>
</protein>
<sequence length="114" mass="12398">MQALQAPETSAGSEVIARSAMEIQDWLTARIATRLEVSPQGIDLDEPLIDVGLDSMEFVALVGELEQWLGCRFRDNPLIDYPTISALSTFLADELAAGRTDILPTRPAVERAGV</sequence>
<reference evidence="4 5" key="1">
    <citation type="submission" date="2019-02" db="EMBL/GenBank/DDBJ databases">
        <title>Deep-cultivation of Planctomycetes and their phenomic and genomic characterization uncovers novel biology.</title>
        <authorList>
            <person name="Wiegand S."/>
            <person name="Jogler M."/>
            <person name="Boedeker C."/>
            <person name="Pinto D."/>
            <person name="Vollmers J."/>
            <person name="Rivas-Marin E."/>
            <person name="Kohn T."/>
            <person name="Peeters S.H."/>
            <person name="Heuer A."/>
            <person name="Rast P."/>
            <person name="Oberbeckmann S."/>
            <person name="Bunk B."/>
            <person name="Jeske O."/>
            <person name="Meyerdierks A."/>
            <person name="Storesund J.E."/>
            <person name="Kallscheuer N."/>
            <person name="Luecker S."/>
            <person name="Lage O.M."/>
            <person name="Pohl T."/>
            <person name="Merkel B.J."/>
            <person name="Hornburger P."/>
            <person name="Mueller R.-W."/>
            <person name="Bruemmer F."/>
            <person name="Labrenz M."/>
            <person name="Spormann A.M."/>
            <person name="Op den Camp H."/>
            <person name="Overmann J."/>
            <person name="Amann R."/>
            <person name="Jetten M.S.M."/>
            <person name="Mascher T."/>
            <person name="Medema M.H."/>
            <person name="Devos D.P."/>
            <person name="Kaster A.-K."/>
            <person name="Ovreas L."/>
            <person name="Rohde M."/>
            <person name="Galperin M.Y."/>
            <person name="Jogler C."/>
        </authorList>
    </citation>
    <scope>NUCLEOTIDE SEQUENCE [LARGE SCALE GENOMIC DNA]</scope>
    <source>
        <strain evidence="4 5">Pan44</strain>
    </source>
</reference>
<organism evidence="4 5">
    <name type="scientific">Caulifigura coniformis</name>
    <dbReference type="NCBI Taxonomy" id="2527983"/>
    <lineage>
        <taxon>Bacteria</taxon>
        <taxon>Pseudomonadati</taxon>
        <taxon>Planctomycetota</taxon>
        <taxon>Planctomycetia</taxon>
        <taxon>Planctomycetales</taxon>
        <taxon>Planctomycetaceae</taxon>
        <taxon>Caulifigura</taxon>
    </lineage>
</organism>
<dbReference type="InterPro" id="IPR009081">
    <property type="entry name" value="PP-bd_ACP"/>
</dbReference>
<evidence type="ECO:0000256" key="2">
    <source>
        <dbReference type="ARBA" id="ARBA00022553"/>
    </source>
</evidence>
<dbReference type="KEGG" id="ccos:Pan44_03560"/>
<keyword evidence="1" id="KW-0596">Phosphopantetheine</keyword>
<evidence type="ECO:0000259" key="3">
    <source>
        <dbReference type="PROSITE" id="PS50075"/>
    </source>
</evidence>
<evidence type="ECO:0000313" key="4">
    <source>
        <dbReference type="EMBL" id="QDT52346.1"/>
    </source>
</evidence>
<dbReference type="InterPro" id="IPR036736">
    <property type="entry name" value="ACP-like_sf"/>
</dbReference>
<dbReference type="OrthoDB" id="9023404at2"/>
<dbReference type="InParanoid" id="A0A517S889"/>
<evidence type="ECO:0000256" key="1">
    <source>
        <dbReference type="ARBA" id="ARBA00022450"/>
    </source>
</evidence>
<dbReference type="EMBL" id="CP036271">
    <property type="protein sequence ID" value="QDT52346.1"/>
    <property type="molecule type" value="Genomic_DNA"/>
</dbReference>
<keyword evidence="4" id="KW-0808">Transferase</keyword>
<gene>
    <name evidence="4" type="primary">ppsA</name>
    <name evidence="4" type="ORF">Pan44_03560</name>
</gene>
<dbReference type="AlphaFoldDB" id="A0A517S889"/>
<dbReference type="PROSITE" id="PS00012">
    <property type="entry name" value="PHOSPHOPANTETHEINE"/>
    <property type="match status" value="1"/>
</dbReference>
<dbReference type="RefSeq" id="WP_145026640.1">
    <property type="nucleotide sequence ID" value="NZ_CP036271.1"/>
</dbReference>
<keyword evidence="5" id="KW-1185">Reference proteome</keyword>
<dbReference type="SUPFAM" id="SSF47336">
    <property type="entry name" value="ACP-like"/>
    <property type="match status" value="1"/>
</dbReference>
<accession>A0A517S889</accession>
<dbReference type="InterPro" id="IPR006162">
    <property type="entry name" value="Ppantetheine_attach_site"/>
</dbReference>
<dbReference type="Pfam" id="PF00550">
    <property type="entry name" value="PP-binding"/>
    <property type="match status" value="1"/>
</dbReference>
<dbReference type="Gene3D" id="1.10.1200.10">
    <property type="entry name" value="ACP-like"/>
    <property type="match status" value="1"/>
</dbReference>
<dbReference type="PROSITE" id="PS50075">
    <property type="entry name" value="CARRIER"/>
    <property type="match status" value="1"/>
</dbReference>
<dbReference type="SMART" id="SM00823">
    <property type="entry name" value="PKS_PP"/>
    <property type="match status" value="1"/>
</dbReference>
<dbReference type="GO" id="GO:0031177">
    <property type="term" value="F:phosphopantetheine binding"/>
    <property type="evidence" value="ECO:0007669"/>
    <property type="project" value="InterPro"/>
</dbReference>
<name>A0A517S889_9PLAN</name>
<keyword evidence="4" id="KW-0012">Acyltransferase</keyword>
<dbReference type="EC" id="2.3.1.41" evidence="4"/>
<evidence type="ECO:0000313" key="5">
    <source>
        <dbReference type="Proteomes" id="UP000315700"/>
    </source>
</evidence>
<keyword evidence="2" id="KW-0597">Phosphoprotein</keyword>
<dbReference type="InterPro" id="IPR020806">
    <property type="entry name" value="PKS_PP-bd"/>
</dbReference>
<dbReference type="GO" id="GO:0004315">
    <property type="term" value="F:3-oxoacyl-[acyl-carrier-protein] synthase activity"/>
    <property type="evidence" value="ECO:0007669"/>
    <property type="project" value="UniProtKB-EC"/>
</dbReference>
<dbReference type="Proteomes" id="UP000315700">
    <property type="component" value="Chromosome"/>
</dbReference>
<feature type="domain" description="Carrier" evidence="3">
    <location>
        <begin position="18"/>
        <end position="95"/>
    </location>
</feature>